<evidence type="ECO:0000256" key="1">
    <source>
        <dbReference type="PROSITE-ProRule" id="PRU00339"/>
    </source>
</evidence>
<feature type="compositionally biased region" description="Low complexity" evidence="2">
    <location>
        <begin position="40"/>
        <end position="55"/>
    </location>
</feature>
<dbReference type="Gene3D" id="1.25.40.10">
    <property type="entry name" value="Tetratricopeptide repeat domain"/>
    <property type="match status" value="4"/>
</dbReference>
<gene>
    <name evidence="3" type="ORF">BJ875DRAFT_467420</name>
</gene>
<feature type="repeat" description="TPR" evidence="1">
    <location>
        <begin position="685"/>
        <end position="718"/>
    </location>
</feature>
<dbReference type="EMBL" id="MU251558">
    <property type="protein sequence ID" value="KAG9232259.1"/>
    <property type="molecule type" value="Genomic_DNA"/>
</dbReference>
<feature type="compositionally biased region" description="Basic and acidic residues" evidence="2">
    <location>
        <begin position="1"/>
        <end position="16"/>
    </location>
</feature>
<dbReference type="OrthoDB" id="9991317at2759"/>
<name>A0A9P8C394_9HELO</name>
<organism evidence="3 4">
    <name type="scientific">Amylocarpus encephaloides</name>
    <dbReference type="NCBI Taxonomy" id="45428"/>
    <lineage>
        <taxon>Eukaryota</taxon>
        <taxon>Fungi</taxon>
        <taxon>Dikarya</taxon>
        <taxon>Ascomycota</taxon>
        <taxon>Pezizomycotina</taxon>
        <taxon>Leotiomycetes</taxon>
        <taxon>Helotiales</taxon>
        <taxon>Helotiales incertae sedis</taxon>
        <taxon>Amylocarpus</taxon>
    </lineage>
</organism>
<dbReference type="GO" id="GO:0000127">
    <property type="term" value="C:transcription factor TFIIIC complex"/>
    <property type="evidence" value="ECO:0007669"/>
    <property type="project" value="TreeGrafter"/>
</dbReference>
<evidence type="ECO:0000256" key="2">
    <source>
        <dbReference type="SAM" id="MobiDB-lite"/>
    </source>
</evidence>
<feature type="compositionally biased region" description="Acidic residues" evidence="2">
    <location>
        <begin position="259"/>
        <end position="277"/>
    </location>
</feature>
<evidence type="ECO:0000313" key="4">
    <source>
        <dbReference type="Proteomes" id="UP000824998"/>
    </source>
</evidence>
<protein>
    <recommendedName>
        <fullName evidence="5">TPR-like protein</fullName>
    </recommendedName>
</protein>
<feature type="compositionally biased region" description="Basic and acidic residues" evidence="2">
    <location>
        <begin position="222"/>
        <end position="236"/>
    </location>
</feature>
<dbReference type="Proteomes" id="UP000824998">
    <property type="component" value="Unassembled WGS sequence"/>
</dbReference>
<dbReference type="PROSITE" id="PS50005">
    <property type="entry name" value="TPR"/>
    <property type="match status" value="2"/>
</dbReference>
<evidence type="ECO:0008006" key="5">
    <source>
        <dbReference type="Google" id="ProtNLM"/>
    </source>
</evidence>
<dbReference type="AlphaFoldDB" id="A0A9P8C394"/>
<feature type="repeat" description="TPR" evidence="1">
    <location>
        <begin position="1112"/>
        <end position="1145"/>
    </location>
</feature>
<comment type="caution">
    <text evidence="3">The sequence shown here is derived from an EMBL/GenBank/DDBJ whole genome shotgun (WGS) entry which is preliminary data.</text>
</comment>
<feature type="region of interest" description="Disordered" evidence="2">
    <location>
        <begin position="1"/>
        <end position="65"/>
    </location>
</feature>
<dbReference type="GO" id="GO:0006383">
    <property type="term" value="P:transcription by RNA polymerase III"/>
    <property type="evidence" value="ECO:0007669"/>
    <property type="project" value="InterPro"/>
</dbReference>
<reference evidence="3" key="1">
    <citation type="journal article" date="2021" name="IMA Fungus">
        <title>Genomic characterization of three marine fungi, including Emericellopsis atlantica sp. nov. with signatures of a generalist lifestyle and marine biomass degradation.</title>
        <authorList>
            <person name="Hagestad O.C."/>
            <person name="Hou L."/>
            <person name="Andersen J.H."/>
            <person name="Hansen E.H."/>
            <person name="Altermark B."/>
            <person name="Li C."/>
            <person name="Kuhnert E."/>
            <person name="Cox R.J."/>
            <person name="Crous P.W."/>
            <person name="Spatafora J.W."/>
            <person name="Lail K."/>
            <person name="Amirebrahimi M."/>
            <person name="Lipzen A."/>
            <person name="Pangilinan J."/>
            <person name="Andreopoulos W."/>
            <person name="Hayes R.D."/>
            <person name="Ng V."/>
            <person name="Grigoriev I.V."/>
            <person name="Jackson S.A."/>
            <person name="Sutton T.D.S."/>
            <person name="Dobson A.D.W."/>
            <person name="Rama T."/>
        </authorList>
    </citation>
    <scope>NUCLEOTIDE SEQUENCE</scope>
    <source>
        <strain evidence="3">TRa018bII</strain>
    </source>
</reference>
<keyword evidence="4" id="KW-1185">Reference proteome</keyword>
<dbReference type="SUPFAM" id="SSF48452">
    <property type="entry name" value="TPR-like"/>
    <property type="match status" value="2"/>
</dbReference>
<sequence>MRELLPRPSSGKEAHQDSLPGRLTQPINLEPDRPPNLDPQLLQSRSQSGDSQQRVSKSRAYPTQTTSTSYDMLFGAHIAQSEMQIAAYSPIPHRSNYASGGGSGGWGSQFSSNSYPPPILEAMYRTDQVMEIDGPYETISSSRATSVTQGDATFSGTDIIHPLVDSSHNQTRFIPNSDHISPSNGQLLYENQIAVQSTEPVSSQLSGYTPILDQSISEPQDESARSRAKSREKSYEMPEGGNANVSDDESEYQISDKEQPEEEEEEEGRDSDEISDADSEYLDFKERMVKWDQDVKKLRALGGAAAKSKPQATRGKGGKRRFRGGGRGSNPHRGPRKAAELTPDLKLRVGRATQLFIQSRYKEAMELVDEIIGMNSETHEAWTLKAEMYKEDGDLEKAVEALYYAAHLRYKHVEGWIYCAEFALEETGSLRPTFLKIVQNCYARALRADRLSLKAHFGKADTYYEREMYLMASREYETILMKYSLHNLTALQRLAEVSVEMDDVAAAKNLYASAVEFYKAGGQCEKFVFGWSDAIAYAELFAYTNEYARALKELKSLARWLLGREDEKFWDTVTLDDSEWDIDDSRRQKAPDYNREAFQPESYGSGLPMEIRVKFGIYRLHLDHYEEAMLHLEWLDPTNKTGNGIVSSYTHVCREAADQLCNLRWHKTALIFYEPLQKFSEDCTASMYTQIGKCHLSEGRDAEAEEYFQMSVDMDADDTEARIQLARLLEKRGQPQMAYDMVSQVRAIQRRRNPPKTRRNYKTAPTRNIDDHEIRNSWPGLVPLLPKGASGSFQPRTLPLLVPKPPTSREESSETAARSAMSAPPVQIPRLEIRSRRPPTDEQILEMEIDRHQELHQQYIVLGRELDRMRAGHLEGRKAWMDAARYLINNFRAVKALYPYDKTLKFTGYNANESAQAQAPLTLELDAMAARLSKSLGADVEDRANVIPAGIPDNYRGMSFKAWLDIFLEFAICLAKQGKRRDAYDICVSVKDCIVWFHSRDDMFILHLCWCMCALILNDEETLLNVTRFFVKDYQFSTDTYRLIAVFARTIQAPISWYNAGPTQKFLLRQIRSMDYSLTPDKSRRPEHAGARAPFSAVDDDGRLIINDDLDISLLMLYGHMLSLGNSHVYALNYFMRAYDLDPTNPMINLTIGLSHIHHGMKRQSENRQHSVLQGLSFVFDYYNSRKESLNIEERLEAHYNVARTYHILGVPHLAIPYYWRVLNEAGEDIKEDVVTETAYNLQLIYTVAGNIELAQDVVREWLTI</sequence>
<feature type="region of interest" description="Disordered" evidence="2">
    <location>
        <begin position="795"/>
        <end position="824"/>
    </location>
</feature>
<dbReference type="PANTHER" id="PTHR23082:SF0">
    <property type="entry name" value="GENERAL TRANSCRIPTION FACTOR 3C POLYPEPTIDE 3"/>
    <property type="match status" value="1"/>
</dbReference>
<dbReference type="InterPro" id="IPR039340">
    <property type="entry name" value="Tfc4/TFIIIC-102/Sfc4"/>
</dbReference>
<feature type="compositionally biased region" description="Low complexity" evidence="2">
    <location>
        <begin position="814"/>
        <end position="823"/>
    </location>
</feature>
<evidence type="ECO:0000313" key="3">
    <source>
        <dbReference type="EMBL" id="KAG9232259.1"/>
    </source>
</evidence>
<dbReference type="Pfam" id="PF13181">
    <property type="entry name" value="TPR_8"/>
    <property type="match status" value="1"/>
</dbReference>
<dbReference type="InterPro" id="IPR019734">
    <property type="entry name" value="TPR_rpt"/>
</dbReference>
<feature type="region of interest" description="Disordered" evidence="2">
    <location>
        <begin position="302"/>
        <end position="342"/>
    </location>
</feature>
<dbReference type="InterPro" id="IPR011990">
    <property type="entry name" value="TPR-like_helical_dom_sf"/>
</dbReference>
<feature type="region of interest" description="Disordered" evidence="2">
    <location>
        <begin position="211"/>
        <end position="277"/>
    </location>
</feature>
<accession>A0A9P8C394</accession>
<keyword evidence="1" id="KW-0802">TPR repeat</keyword>
<dbReference type="SMART" id="SM00028">
    <property type="entry name" value="TPR"/>
    <property type="match status" value="7"/>
</dbReference>
<proteinExistence type="predicted"/>
<dbReference type="PANTHER" id="PTHR23082">
    <property type="entry name" value="TRANSCRIPTION INITIATION FACTOR IIIC TFIIIC , POLYPEPTIDE 3-RELATED"/>
    <property type="match status" value="1"/>
</dbReference>